<dbReference type="PANTHER" id="PTHR11113">
    <property type="entry name" value="N-ACETYLGLUCOSAMINE-6-PHOSPHATE DEACETYLASE"/>
    <property type="match status" value="1"/>
</dbReference>
<organism evidence="3">
    <name type="scientific">marine sediment metagenome</name>
    <dbReference type="NCBI Taxonomy" id="412755"/>
    <lineage>
        <taxon>unclassified sequences</taxon>
        <taxon>metagenomes</taxon>
        <taxon>ecological metagenomes</taxon>
    </lineage>
</organism>
<evidence type="ECO:0000313" key="3">
    <source>
        <dbReference type="EMBL" id="GAI74276.1"/>
    </source>
</evidence>
<comment type="caution">
    <text evidence="3">The sequence shown here is derived from an EMBL/GenBank/DDBJ whole genome shotgun (WGS) entry which is preliminary data.</text>
</comment>
<dbReference type="PANTHER" id="PTHR11113:SF14">
    <property type="entry name" value="N-ACETYLGLUCOSAMINE-6-PHOSPHATE DEACETYLASE"/>
    <property type="match status" value="1"/>
</dbReference>
<name>X1S555_9ZZZZ</name>
<evidence type="ECO:0000259" key="2">
    <source>
        <dbReference type="Pfam" id="PF01979"/>
    </source>
</evidence>
<protein>
    <recommendedName>
        <fullName evidence="2">Amidohydrolase-related domain-containing protein</fullName>
    </recommendedName>
</protein>
<dbReference type="Pfam" id="PF01979">
    <property type="entry name" value="Amidohydro_1"/>
    <property type="match status" value="1"/>
</dbReference>
<keyword evidence="1" id="KW-0378">Hydrolase</keyword>
<dbReference type="SUPFAM" id="SSF51556">
    <property type="entry name" value="Metallo-dependent hydrolases"/>
    <property type="match status" value="1"/>
</dbReference>
<sequence>EKFIEESGGLIKIVTYAPELDTDFKFTSFLNSKGIIPSVGHSFADYKTIISALKFGLKSSSHIFNQMKGIHHREPGTAGAILTEENLFAEIIADCVHVHPAIINLLIRAKGVDKTILITDAMRATGLQDGVYDLGGLEVMVKNNEARLESGNLAGSTLTMNNAIKNMVRKIGINIEESVRMASLNPARLLGLDRNRGS</sequence>
<feature type="non-terminal residue" evidence="3">
    <location>
        <position position="1"/>
    </location>
</feature>
<dbReference type="GO" id="GO:0006046">
    <property type="term" value="P:N-acetylglucosamine catabolic process"/>
    <property type="evidence" value="ECO:0007669"/>
    <property type="project" value="TreeGrafter"/>
</dbReference>
<evidence type="ECO:0000256" key="1">
    <source>
        <dbReference type="ARBA" id="ARBA00022801"/>
    </source>
</evidence>
<dbReference type="EMBL" id="BARW01010250">
    <property type="protein sequence ID" value="GAI74276.1"/>
    <property type="molecule type" value="Genomic_DNA"/>
</dbReference>
<gene>
    <name evidence="3" type="ORF">S12H4_20268</name>
</gene>
<feature type="domain" description="Amidohydrolase-related" evidence="2">
    <location>
        <begin position="89"/>
        <end position="198"/>
    </location>
</feature>
<dbReference type="InterPro" id="IPR032466">
    <property type="entry name" value="Metal_Hydrolase"/>
</dbReference>
<dbReference type="GO" id="GO:0008448">
    <property type="term" value="F:N-acetylglucosamine-6-phosphate deacetylase activity"/>
    <property type="evidence" value="ECO:0007669"/>
    <property type="project" value="TreeGrafter"/>
</dbReference>
<dbReference type="InterPro" id="IPR006680">
    <property type="entry name" value="Amidohydro-rel"/>
</dbReference>
<dbReference type="Gene3D" id="3.20.20.140">
    <property type="entry name" value="Metal-dependent hydrolases"/>
    <property type="match status" value="1"/>
</dbReference>
<proteinExistence type="predicted"/>
<dbReference type="AlphaFoldDB" id="X1S555"/>
<reference evidence="3" key="1">
    <citation type="journal article" date="2014" name="Front. Microbiol.">
        <title>High frequency of phylogenetically diverse reductive dehalogenase-homologous genes in deep subseafloor sedimentary metagenomes.</title>
        <authorList>
            <person name="Kawai M."/>
            <person name="Futagami T."/>
            <person name="Toyoda A."/>
            <person name="Takaki Y."/>
            <person name="Nishi S."/>
            <person name="Hori S."/>
            <person name="Arai W."/>
            <person name="Tsubouchi T."/>
            <person name="Morono Y."/>
            <person name="Uchiyama I."/>
            <person name="Ito T."/>
            <person name="Fujiyama A."/>
            <person name="Inagaki F."/>
            <person name="Takami H."/>
        </authorList>
    </citation>
    <scope>NUCLEOTIDE SEQUENCE</scope>
    <source>
        <strain evidence="3">Expedition CK06-06</strain>
    </source>
</reference>
<accession>X1S555</accession>